<gene>
    <name evidence="4" type="primary">proC</name>
    <name evidence="7" type="ORF">FB473_003314</name>
</gene>
<evidence type="ECO:0000259" key="6">
    <source>
        <dbReference type="Pfam" id="PF14748"/>
    </source>
</evidence>
<comment type="subcellular location">
    <subcellularLocation>
        <location evidence="4">Cytoplasm</location>
    </subcellularLocation>
</comment>
<keyword evidence="4" id="KW-0028">Amino-acid biosynthesis</keyword>
<feature type="domain" description="Pyrroline-5-carboxylate reductase dimerisation" evidence="6">
    <location>
        <begin position="160"/>
        <end position="261"/>
    </location>
</feature>
<evidence type="ECO:0000259" key="5">
    <source>
        <dbReference type="Pfam" id="PF03807"/>
    </source>
</evidence>
<dbReference type="GO" id="GO:0004735">
    <property type="term" value="F:pyrroline-5-carboxylate reductase activity"/>
    <property type="evidence" value="ECO:0007669"/>
    <property type="project" value="UniProtKB-EC"/>
</dbReference>
<proteinExistence type="inferred from homology"/>
<dbReference type="InterPro" id="IPR008927">
    <property type="entry name" value="6-PGluconate_DH-like_C_sf"/>
</dbReference>
<comment type="catalytic activity">
    <reaction evidence="4">
        <text>L-proline + NAD(+) = (S)-1-pyrroline-5-carboxylate + NADH + 2 H(+)</text>
        <dbReference type="Rhea" id="RHEA:14105"/>
        <dbReference type="ChEBI" id="CHEBI:15378"/>
        <dbReference type="ChEBI" id="CHEBI:17388"/>
        <dbReference type="ChEBI" id="CHEBI:57540"/>
        <dbReference type="ChEBI" id="CHEBI:57945"/>
        <dbReference type="ChEBI" id="CHEBI:60039"/>
        <dbReference type="EC" id="1.5.1.2"/>
    </reaction>
</comment>
<dbReference type="Proteomes" id="UP000749311">
    <property type="component" value="Unassembled WGS sequence"/>
</dbReference>
<dbReference type="Gene3D" id="1.10.3730.10">
    <property type="entry name" value="ProC C-terminal domain-like"/>
    <property type="match status" value="1"/>
</dbReference>
<accession>A0ABX0SJP1</accession>
<dbReference type="EMBL" id="JAAMOZ010000004">
    <property type="protein sequence ID" value="NIH58617.1"/>
    <property type="molecule type" value="Genomic_DNA"/>
</dbReference>
<dbReference type="SUPFAM" id="SSF48179">
    <property type="entry name" value="6-phosphogluconate dehydrogenase C-terminal domain-like"/>
    <property type="match status" value="1"/>
</dbReference>
<name>A0ABX0SJP1_9ACTN</name>
<dbReference type="EC" id="1.5.1.2" evidence="4"/>
<comment type="pathway">
    <text evidence="4">Amino-acid biosynthesis; L-proline biosynthesis; L-proline from L-glutamate 5-semialdehyde: step 1/1.</text>
</comment>
<evidence type="ECO:0000256" key="3">
    <source>
        <dbReference type="ARBA" id="ARBA00023002"/>
    </source>
</evidence>
<keyword evidence="3 4" id="KW-0560">Oxidoreductase</keyword>
<dbReference type="Pfam" id="PF14748">
    <property type="entry name" value="P5CR_dimer"/>
    <property type="match status" value="1"/>
</dbReference>
<dbReference type="InterPro" id="IPR000304">
    <property type="entry name" value="Pyrroline-COOH_reductase"/>
</dbReference>
<dbReference type="InterPro" id="IPR036291">
    <property type="entry name" value="NAD(P)-bd_dom_sf"/>
</dbReference>
<dbReference type="Pfam" id="PF03807">
    <property type="entry name" value="F420_oxidored"/>
    <property type="match status" value="1"/>
</dbReference>
<evidence type="ECO:0000313" key="7">
    <source>
        <dbReference type="EMBL" id="NIH58617.1"/>
    </source>
</evidence>
<comment type="similarity">
    <text evidence="1 4">Belongs to the pyrroline-5-carboxylate reductase family.</text>
</comment>
<dbReference type="SUPFAM" id="SSF51735">
    <property type="entry name" value="NAD(P)-binding Rossmann-fold domains"/>
    <property type="match status" value="1"/>
</dbReference>
<protein>
    <recommendedName>
        <fullName evidence="4">Pyrroline-5-carboxylate reductase</fullName>
        <shortName evidence="4">P5C reductase</shortName>
        <shortName evidence="4">P5CR</shortName>
        <ecNumber evidence="4">1.5.1.2</ecNumber>
    </recommendedName>
    <alternativeName>
        <fullName evidence="4">PCA reductase</fullName>
    </alternativeName>
</protein>
<evidence type="ECO:0000256" key="4">
    <source>
        <dbReference type="HAMAP-Rule" id="MF_01925"/>
    </source>
</evidence>
<keyword evidence="4" id="KW-0963">Cytoplasm</keyword>
<dbReference type="HAMAP" id="MF_01925">
    <property type="entry name" value="P5C_reductase"/>
    <property type="match status" value="1"/>
</dbReference>
<sequence>MTTNLYFVGGGNMAEAIIAAVASRRTGFPIGTIHVEDVRPERVSLLAEKYGVLPAGPVDRPDAGIVVIAVRPQDDLVGVGRSVAERFGADTVVVSIVAGYTIKQLEQVLGADRPIVRIIPNTLTTTDYGYSGVALGAHATQESVEGFLSTFGKTLYVDESLIDVITGFYPPNIVYHFVDALIDAGVLAGLPRDIATKIAIDNIVGGINLLTSEDVLPQVLLHRNNSPAGVGINLQYELERGGFAAVIHTAVLRAVARTTELGRGE</sequence>
<dbReference type="InterPro" id="IPR028939">
    <property type="entry name" value="P5C_Rdtase_cat_N"/>
</dbReference>
<feature type="domain" description="Pyrroline-5-carboxylate reductase catalytic N-terminal" evidence="5">
    <location>
        <begin position="7"/>
        <end position="99"/>
    </location>
</feature>
<comment type="function">
    <text evidence="4">Catalyzes the reduction of 1-pyrroline-5-carboxylate (PCA) to L-proline.</text>
</comment>
<comment type="caution">
    <text evidence="7">The sequence shown here is derived from an EMBL/GenBank/DDBJ whole genome shotgun (WGS) entry which is preliminary data.</text>
</comment>
<organism evidence="7 8">
    <name type="scientific">Brooklawnia cerclae</name>
    <dbReference type="NCBI Taxonomy" id="349934"/>
    <lineage>
        <taxon>Bacteria</taxon>
        <taxon>Bacillati</taxon>
        <taxon>Actinomycetota</taxon>
        <taxon>Actinomycetes</taxon>
        <taxon>Propionibacteriales</taxon>
        <taxon>Propionibacteriaceae</taxon>
        <taxon>Brooklawnia</taxon>
    </lineage>
</organism>
<dbReference type="PANTHER" id="PTHR11645:SF0">
    <property type="entry name" value="PYRROLINE-5-CARBOXYLATE REDUCTASE 3"/>
    <property type="match status" value="1"/>
</dbReference>
<dbReference type="InterPro" id="IPR029036">
    <property type="entry name" value="P5CR_dimer"/>
</dbReference>
<reference evidence="7 8" key="1">
    <citation type="submission" date="2020-02" db="EMBL/GenBank/DDBJ databases">
        <title>Sequencing the genomes of 1000 actinobacteria strains.</title>
        <authorList>
            <person name="Klenk H.-P."/>
        </authorList>
    </citation>
    <scope>NUCLEOTIDE SEQUENCE [LARGE SCALE GENOMIC DNA]</scope>
    <source>
        <strain evidence="7 8">DSM 19609</strain>
    </source>
</reference>
<dbReference type="PANTHER" id="PTHR11645">
    <property type="entry name" value="PYRROLINE-5-CARBOXYLATE REDUCTASE"/>
    <property type="match status" value="1"/>
</dbReference>
<keyword evidence="2 4" id="KW-0521">NADP</keyword>
<evidence type="ECO:0000256" key="1">
    <source>
        <dbReference type="ARBA" id="ARBA00005525"/>
    </source>
</evidence>
<dbReference type="Gene3D" id="3.40.50.720">
    <property type="entry name" value="NAD(P)-binding Rossmann-like Domain"/>
    <property type="match status" value="1"/>
</dbReference>
<dbReference type="PIRSF" id="PIRSF000193">
    <property type="entry name" value="Pyrrol-5-carb_rd"/>
    <property type="match status" value="1"/>
</dbReference>
<evidence type="ECO:0000256" key="2">
    <source>
        <dbReference type="ARBA" id="ARBA00022857"/>
    </source>
</evidence>
<keyword evidence="8" id="KW-1185">Reference proteome</keyword>
<evidence type="ECO:0000313" key="8">
    <source>
        <dbReference type="Proteomes" id="UP000749311"/>
    </source>
</evidence>
<comment type="catalytic activity">
    <reaction evidence="4">
        <text>L-proline + NADP(+) = (S)-1-pyrroline-5-carboxylate + NADPH + 2 H(+)</text>
        <dbReference type="Rhea" id="RHEA:14109"/>
        <dbReference type="ChEBI" id="CHEBI:15378"/>
        <dbReference type="ChEBI" id="CHEBI:17388"/>
        <dbReference type="ChEBI" id="CHEBI:57783"/>
        <dbReference type="ChEBI" id="CHEBI:58349"/>
        <dbReference type="ChEBI" id="CHEBI:60039"/>
        <dbReference type="EC" id="1.5.1.2"/>
    </reaction>
</comment>
<keyword evidence="4" id="KW-0641">Proline biosynthesis</keyword>
<dbReference type="RefSeq" id="WP_167171403.1">
    <property type="nucleotide sequence ID" value="NZ_BAAAOO010000006.1"/>
</dbReference>